<name>A0ABY8EVW2_MALFU</name>
<evidence type="ECO:0000256" key="1">
    <source>
        <dbReference type="PROSITE-ProRule" id="PRU00708"/>
    </source>
</evidence>
<gene>
    <name evidence="2" type="ORF">GLX27_004376</name>
</gene>
<evidence type="ECO:0000313" key="3">
    <source>
        <dbReference type="Proteomes" id="UP000818624"/>
    </source>
</evidence>
<dbReference type="PROSITE" id="PS51375">
    <property type="entry name" value="PPR"/>
    <property type="match status" value="1"/>
</dbReference>
<dbReference type="InterPro" id="IPR002885">
    <property type="entry name" value="PPR_rpt"/>
</dbReference>
<dbReference type="InterPro" id="IPR011990">
    <property type="entry name" value="TPR-like_helical_dom_sf"/>
</dbReference>
<feature type="repeat" description="PPR" evidence="1">
    <location>
        <begin position="361"/>
        <end position="395"/>
    </location>
</feature>
<proteinExistence type="predicted"/>
<evidence type="ECO:0000313" key="2">
    <source>
        <dbReference type="EMBL" id="WFD49691.1"/>
    </source>
</evidence>
<dbReference type="Proteomes" id="UP000818624">
    <property type="component" value="Chromosome 6"/>
</dbReference>
<keyword evidence="3" id="KW-1185">Reference proteome</keyword>
<reference evidence="2 3" key="1">
    <citation type="journal article" date="2020" name="Elife">
        <title>Loss of centromere function drives karyotype evolution in closely related Malassezia species.</title>
        <authorList>
            <person name="Sankaranarayanan S.R."/>
            <person name="Ianiri G."/>
            <person name="Coelho M.A."/>
            <person name="Reza M.H."/>
            <person name="Thimmappa B.C."/>
            <person name="Ganguly P."/>
            <person name="Vadnala R.N."/>
            <person name="Sun S."/>
            <person name="Siddharthan R."/>
            <person name="Tellgren-Roth C."/>
            <person name="Dawson T.L."/>
            <person name="Heitman J."/>
            <person name="Sanyal K."/>
        </authorList>
    </citation>
    <scope>NUCLEOTIDE SEQUENCE [LARGE SCALE GENOMIC DNA]</scope>
    <source>
        <strain evidence="2">CBS14141</strain>
    </source>
</reference>
<dbReference type="Gene3D" id="1.25.40.10">
    <property type="entry name" value="Tetratricopeptide repeat domain"/>
    <property type="match status" value="1"/>
</dbReference>
<protein>
    <recommendedName>
        <fullName evidence="4">Pentatricopeptide repeat-containing protein</fullName>
    </recommendedName>
</protein>
<dbReference type="NCBIfam" id="TIGR00756">
    <property type="entry name" value="PPR"/>
    <property type="match status" value="1"/>
</dbReference>
<sequence>MHRGARAVWFAAAGARVRAPPWVPSAARTAATQAAPPHVAVPLRTQQRSARLAMLYGALDRQDAAAVYDAFLGVAEAHTPLAAAEYRRVLAVLLAGGHATRPSTDPILVVLEHVKRAQKLYAHATAPGDVLVRDELTALLRDAYVWNALLTSARGRAKRLPLARLGTLLDLFVAAAQAVPPAAGPARDARTFPNVVSYNLLLHAIVRSLPADAGRARAPPTSLHAARRELHAGRYTRSGAEAFFELVWARMAASCTPSRASWAIRALFYTQLRRVGAVQQCVRASVAAHKCSTALINTALGAYAAAHRADPALPARLGAVYEALRYRVLLAELGRAPPAAPDVDTRAVLGIDALPRGVLPDRGTYALLIRHLAQRGDLDGALRVLHDMIVTPGAPRGARADAPDAHGMAPGTDVYHAFFAAFARLGVPGRARVRGATPDAWVWDVPADAPWNVAAFAELFEGYLRVHPAHTPPRRTRARAPAPSPAQLYVVLVALRRVAGAETAWAAAQWARLVDKFGDAAHWDHFRLDARVERMAAALGAPRT</sequence>
<evidence type="ECO:0008006" key="4">
    <source>
        <dbReference type="Google" id="ProtNLM"/>
    </source>
</evidence>
<accession>A0ABY8EVW2</accession>
<organism evidence="2 3">
    <name type="scientific">Malassezia furfur</name>
    <name type="common">Pityriasis versicolor infection agent</name>
    <name type="synonym">Pityrosporum furfur</name>
    <dbReference type="NCBI Taxonomy" id="55194"/>
    <lineage>
        <taxon>Eukaryota</taxon>
        <taxon>Fungi</taxon>
        <taxon>Dikarya</taxon>
        <taxon>Basidiomycota</taxon>
        <taxon>Ustilaginomycotina</taxon>
        <taxon>Malasseziomycetes</taxon>
        <taxon>Malasseziales</taxon>
        <taxon>Malasseziaceae</taxon>
        <taxon>Malassezia</taxon>
    </lineage>
</organism>
<dbReference type="EMBL" id="CP046239">
    <property type="protein sequence ID" value="WFD49691.1"/>
    <property type="molecule type" value="Genomic_DNA"/>
</dbReference>